<dbReference type="EMBL" id="PHEX01000052">
    <property type="protein sequence ID" value="PKQ27802.1"/>
    <property type="molecule type" value="Genomic_DNA"/>
</dbReference>
<evidence type="ECO:0000313" key="3">
    <source>
        <dbReference type="Proteomes" id="UP000233654"/>
    </source>
</evidence>
<dbReference type="GO" id="GO:0015074">
    <property type="term" value="P:DNA integration"/>
    <property type="evidence" value="ECO:0007669"/>
    <property type="project" value="InterPro"/>
</dbReference>
<comment type="caution">
    <text evidence="2">The sequence shown here is derived from an EMBL/GenBank/DDBJ whole genome shotgun (WGS) entry which is preliminary data.</text>
</comment>
<evidence type="ECO:0000259" key="1">
    <source>
        <dbReference type="Pfam" id="PF13683"/>
    </source>
</evidence>
<dbReference type="SUPFAM" id="SSF53098">
    <property type="entry name" value="Ribonuclease H-like"/>
    <property type="match status" value="1"/>
</dbReference>
<accession>A0A2N3G5A4</accession>
<protein>
    <recommendedName>
        <fullName evidence="1">Integrase catalytic domain-containing protein</fullName>
    </recommendedName>
</protein>
<dbReference type="Gene3D" id="3.30.420.10">
    <property type="entry name" value="Ribonuclease H-like superfamily/Ribonuclease H"/>
    <property type="match status" value="1"/>
</dbReference>
<dbReference type="InterPro" id="IPR012337">
    <property type="entry name" value="RNaseH-like_sf"/>
</dbReference>
<dbReference type="Pfam" id="PF13683">
    <property type="entry name" value="rve_3"/>
    <property type="match status" value="1"/>
</dbReference>
<gene>
    <name evidence="2" type="ORF">CVT63_06025</name>
</gene>
<proteinExistence type="predicted"/>
<sequence length="231" mass="26430">DRVVLGEYGEEAERSRRGCSGVRLRVFMEWGTKAEVMRRHGIHSAELARIEKRGIEGALAALKENRRKKPDPEKEALANEVARVKEALTEQSVEVTLLRKNEIGITQDHSRPHTPNDNAHAEAVIATAKRERLYAGEFENIYEVQDALDDLVDHYNNVRLRQGIGYVTSQVKHMGLEEMVFEARRSSLARAREERLQYNKRIENPESDQDWSVDQEAETVTLMEPVLSGRL</sequence>
<dbReference type="InterPro" id="IPR036397">
    <property type="entry name" value="RNaseH_sf"/>
</dbReference>
<dbReference type="Proteomes" id="UP000233654">
    <property type="component" value="Unassembled WGS sequence"/>
</dbReference>
<dbReference type="GO" id="GO:0003676">
    <property type="term" value="F:nucleic acid binding"/>
    <property type="evidence" value="ECO:0007669"/>
    <property type="project" value="InterPro"/>
</dbReference>
<reference evidence="2 3" key="1">
    <citation type="journal article" date="2017" name="ISME J.">
        <title>Potential for microbial H2 and metal transformations associated with novel bacteria and archaea in deep terrestrial subsurface sediments.</title>
        <authorList>
            <person name="Hernsdorf A.W."/>
            <person name="Amano Y."/>
            <person name="Miyakawa K."/>
            <person name="Ise K."/>
            <person name="Suzuki Y."/>
            <person name="Anantharaman K."/>
            <person name="Probst A."/>
            <person name="Burstein D."/>
            <person name="Thomas B.C."/>
            <person name="Banfield J.F."/>
        </authorList>
    </citation>
    <scope>NUCLEOTIDE SEQUENCE [LARGE SCALE GENOMIC DNA]</scope>
    <source>
        <strain evidence="2">HGW-Actinobacteria-3</strain>
    </source>
</reference>
<name>A0A2N3G5A4_9ACTN</name>
<organism evidence="2 3">
    <name type="scientific">Candidatus Anoxymicrobium japonicum</name>
    <dbReference type="NCBI Taxonomy" id="2013648"/>
    <lineage>
        <taxon>Bacteria</taxon>
        <taxon>Bacillati</taxon>
        <taxon>Actinomycetota</taxon>
        <taxon>Candidatus Geothermincolia</taxon>
        <taxon>Candidatus Geothermincolales</taxon>
        <taxon>Candidatus Anoxymicrobiaceae</taxon>
        <taxon>Candidatus Anoxymicrobium</taxon>
    </lineage>
</organism>
<dbReference type="InterPro" id="IPR001584">
    <property type="entry name" value="Integrase_cat-core"/>
</dbReference>
<dbReference type="AlphaFoldDB" id="A0A2N3G5A4"/>
<feature type="domain" description="Integrase catalytic" evidence="1">
    <location>
        <begin position="104"/>
        <end position="168"/>
    </location>
</feature>
<feature type="non-terminal residue" evidence="2">
    <location>
        <position position="1"/>
    </location>
</feature>
<evidence type="ECO:0000313" key="2">
    <source>
        <dbReference type="EMBL" id="PKQ27802.1"/>
    </source>
</evidence>